<dbReference type="Proteomes" id="UP000270487">
    <property type="component" value="Chromosome"/>
</dbReference>
<evidence type="ECO:0000313" key="2">
    <source>
        <dbReference type="Proteomes" id="UP000270487"/>
    </source>
</evidence>
<sequence length="45" mass="4633">MSSTSFGFGAALLAVVLAFAMRGLRNVSMGGQSEKLQPATATTEK</sequence>
<name>A0A448T0Z2_SERFO</name>
<proteinExistence type="predicted"/>
<organism evidence="1 2">
    <name type="scientific">Serratia fonticola</name>
    <dbReference type="NCBI Taxonomy" id="47917"/>
    <lineage>
        <taxon>Bacteria</taxon>
        <taxon>Pseudomonadati</taxon>
        <taxon>Pseudomonadota</taxon>
        <taxon>Gammaproteobacteria</taxon>
        <taxon>Enterobacterales</taxon>
        <taxon>Yersiniaceae</taxon>
        <taxon>Serratia</taxon>
    </lineage>
</organism>
<protein>
    <submittedName>
        <fullName evidence="1">Uncharacterized protein</fullName>
    </submittedName>
</protein>
<dbReference type="AlphaFoldDB" id="A0A448T0Z2"/>
<evidence type="ECO:0000313" key="1">
    <source>
        <dbReference type="EMBL" id="VEI73513.1"/>
    </source>
</evidence>
<gene>
    <name evidence="1" type="ORF">NCTC13193_04202</name>
</gene>
<reference evidence="1 2" key="1">
    <citation type="submission" date="2018-12" db="EMBL/GenBank/DDBJ databases">
        <authorList>
            <consortium name="Pathogen Informatics"/>
        </authorList>
    </citation>
    <scope>NUCLEOTIDE SEQUENCE [LARGE SCALE GENOMIC DNA]</scope>
    <source>
        <strain evidence="1 2">NCTC13193</strain>
    </source>
</reference>
<dbReference type="EMBL" id="LR134492">
    <property type="protein sequence ID" value="VEI73513.1"/>
    <property type="molecule type" value="Genomic_DNA"/>
</dbReference>
<accession>A0A448T0Z2</accession>